<reference evidence="11 12" key="1">
    <citation type="submission" date="2016-04" db="EMBL/GenBank/DDBJ databases">
        <title>Chloroflexus islandicus sp. nov., a thermophilic filamentous anoxygenic phototrophic bacterium from geyser Strokkur (Iceland).</title>
        <authorList>
            <person name="Gaisin V.A."/>
            <person name="Kalashnikov A.M."/>
            <person name="Sukhacheva M.V."/>
            <person name="Grouzdev D.S."/>
            <person name="Ivanov T.M."/>
            <person name="Kuznetsov B."/>
            <person name="Gorlenko V.M."/>
        </authorList>
    </citation>
    <scope>NUCLEOTIDE SEQUENCE [LARGE SCALE GENOMIC DNA]</scope>
    <source>
        <strain evidence="12">isl-2</strain>
    </source>
</reference>
<keyword evidence="5" id="KW-0227">DNA damage</keyword>
<evidence type="ECO:0000256" key="1">
    <source>
        <dbReference type="ARBA" id="ARBA00001936"/>
    </source>
</evidence>
<evidence type="ECO:0000256" key="7">
    <source>
        <dbReference type="ARBA" id="ARBA00022842"/>
    </source>
</evidence>
<evidence type="ECO:0000256" key="6">
    <source>
        <dbReference type="ARBA" id="ARBA00022801"/>
    </source>
</evidence>
<dbReference type="Pfam" id="PF03372">
    <property type="entry name" value="Exo_endo_phos"/>
    <property type="match status" value="1"/>
</dbReference>
<dbReference type="STRING" id="1707952.A6A03_06960"/>
<feature type="transmembrane region" description="Helical" evidence="9">
    <location>
        <begin position="75"/>
        <end position="94"/>
    </location>
</feature>
<keyword evidence="4" id="KW-0479">Metal-binding</keyword>
<organism evidence="11 12">
    <name type="scientific">Chloroflexus islandicus</name>
    <dbReference type="NCBI Taxonomy" id="1707952"/>
    <lineage>
        <taxon>Bacteria</taxon>
        <taxon>Bacillati</taxon>
        <taxon>Chloroflexota</taxon>
        <taxon>Chloroflexia</taxon>
        <taxon>Chloroflexales</taxon>
        <taxon>Chloroflexineae</taxon>
        <taxon>Chloroflexaceae</taxon>
        <taxon>Chloroflexus</taxon>
    </lineage>
</organism>
<comment type="caution">
    <text evidence="11">The sequence shown here is derived from an EMBL/GenBank/DDBJ whole genome shotgun (WGS) entry which is preliminary data.</text>
</comment>
<keyword evidence="6" id="KW-0378">Hydrolase</keyword>
<evidence type="ECO:0000259" key="10">
    <source>
        <dbReference type="Pfam" id="PF03372"/>
    </source>
</evidence>
<feature type="transmembrane region" description="Helical" evidence="9">
    <location>
        <begin position="46"/>
        <end position="68"/>
    </location>
</feature>
<keyword evidence="7" id="KW-0460">Magnesium</keyword>
<dbReference type="PANTHER" id="PTHR15822">
    <property type="entry name" value="TRAF AND TNF RECEPTOR-ASSOCIATED PROTEIN"/>
    <property type="match status" value="1"/>
</dbReference>
<protein>
    <recommendedName>
        <fullName evidence="10">Endonuclease/exonuclease/phosphatase domain-containing protein</fullName>
    </recommendedName>
</protein>
<evidence type="ECO:0000256" key="5">
    <source>
        <dbReference type="ARBA" id="ARBA00022763"/>
    </source>
</evidence>
<keyword evidence="3" id="KW-0540">Nuclease</keyword>
<dbReference type="GO" id="GO:0046872">
    <property type="term" value="F:metal ion binding"/>
    <property type="evidence" value="ECO:0007669"/>
    <property type="project" value="UniProtKB-KW"/>
</dbReference>
<feature type="transmembrane region" description="Helical" evidence="9">
    <location>
        <begin position="12"/>
        <end position="34"/>
    </location>
</feature>
<comment type="cofactor">
    <cofactor evidence="1">
        <name>Mn(2+)</name>
        <dbReference type="ChEBI" id="CHEBI:29035"/>
    </cofactor>
</comment>
<accession>A0A178MK30</accession>
<dbReference type="OrthoDB" id="9793162at2"/>
<proteinExistence type="predicted"/>
<dbReference type="RefSeq" id="WP_066782605.1">
    <property type="nucleotide sequence ID" value="NZ_LWQS01000021.1"/>
</dbReference>
<evidence type="ECO:0000256" key="3">
    <source>
        <dbReference type="ARBA" id="ARBA00022722"/>
    </source>
</evidence>
<dbReference type="InterPro" id="IPR036691">
    <property type="entry name" value="Endo/exonu/phosph_ase_sf"/>
</dbReference>
<keyword evidence="9" id="KW-1133">Transmembrane helix</keyword>
<evidence type="ECO:0000313" key="11">
    <source>
        <dbReference type="EMBL" id="OAN49040.1"/>
    </source>
</evidence>
<evidence type="ECO:0000256" key="4">
    <source>
        <dbReference type="ARBA" id="ARBA00022723"/>
    </source>
</evidence>
<dbReference type="PANTHER" id="PTHR15822:SF4">
    <property type="entry name" value="TYROSYL-DNA PHOSPHODIESTERASE 2"/>
    <property type="match status" value="1"/>
</dbReference>
<evidence type="ECO:0000256" key="2">
    <source>
        <dbReference type="ARBA" id="ARBA00001946"/>
    </source>
</evidence>
<dbReference type="GO" id="GO:0016787">
    <property type="term" value="F:hydrolase activity"/>
    <property type="evidence" value="ECO:0007669"/>
    <property type="project" value="UniProtKB-KW"/>
</dbReference>
<dbReference type="Gene3D" id="3.60.10.10">
    <property type="entry name" value="Endonuclease/exonuclease/phosphatase"/>
    <property type="match status" value="1"/>
</dbReference>
<sequence>MMLNHPPRRRLRWPLILIVPLALYLLFLVGWLAARTLLGDRWWWLFLLNVATPYLWLPLPLVLLIALALRRWLSVALSVALLAPGAPILLDVWMPSFSDDLEYSKPAITVMTYNLYGGNDQAGPVIAAIRAAKADVVALQELNPAIAAALQRELAGEYPFQLLDPRAGVTGMGVISRWPLQPLATSLPGEHWVGTPQLMQIAAPLGDVVLFNVHTIPPVGSPGWMTWAISERERQAAAIVAVAREQRQPVIVAGDLNATPYNRAYRLLRDGDLVDVWPQCGLDAGFTWPSAGQAVRGVPLPAWLVRIDYILTSPALMCTEAAVGQWDGFSDHRPVVARLVAQ</sequence>
<gene>
    <name evidence="11" type="ORF">A6A03_06960</name>
</gene>
<dbReference type="InterPro" id="IPR005135">
    <property type="entry name" value="Endo/exonuclease/phosphatase"/>
</dbReference>
<evidence type="ECO:0000256" key="8">
    <source>
        <dbReference type="ARBA" id="ARBA00023204"/>
    </source>
</evidence>
<dbReference type="AlphaFoldDB" id="A0A178MK30"/>
<keyword evidence="12" id="KW-1185">Reference proteome</keyword>
<keyword evidence="8" id="KW-0234">DNA repair</keyword>
<name>A0A178MK30_9CHLR</name>
<feature type="domain" description="Endonuclease/exonuclease/phosphatase" evidence="10">
    <location>
        <begin position="111"/>
        <end position="332"/>
    </location>
</feature>
<dbReference type="GO" id="GO:0006281">
    <property type="term" value="P:DNA repair"/>
    <property type="evidence" value="ECO:0007669"/>
    <property type="project" value="UniProtKB-KW"/>
</dbReference>
<keyword evidence="9" id="KW-0812">Transmembrane</keyword>
<dbReference type="SUPFAM" id="SSF56219">
    <property type="entry name" value="DNase I-like"/>
    <property type="match status" value="1"/>
</dbReference>
<dbReference type="EMBL" id="LWQS01000021">
    <property type="protein sequence ID" value="OAN49040.1"/>
    <property type="molecule type" value="Genomic_DNA"/>
</dbReference>
<dbReference type="GO" id="GO:0004518">
    <property type="term" value="F:nuclease activity"/>
    <property type="evidence" value="ECO:0007669"/>
    <property type="project" value="UniProtKB-KW"/>
</dbReference>
<keyword evidence="9" id="KW-0472">Membrane</keyword>
<dbReference type="Proteomes" id="UP000078287">
    <property type="component" value="Unassembled WGS sequence"/>
</dbReference>
<evidence type="ECO:0000256" key="9">
    <source>
        <dbReference type="SAM" id="Phobius"/>
    </source>
</evidence>
<evidence type="ECO:0000313" key="12">
    <source>
        <dbReference type="Proteomes" id="UP000078287"/>
    </source>
</evidence>
<dbReference type="InterPro" id="IPR051547">
    <property type="entry name" value="TDP2-like"/>
</dbReference>
<comment type="cofactor">
    <cofactor evidence="2">
        <name>Mg(2+)</name>
        <dbReference type="ChEBI" id="CHEBI:18420"/>
    </cofactor>
</comment>